<dbReference type="AlphaFoldDB" id="E9G8V3"/>
<name>E9G8V3_DAPPU</name>
<protein>
    <submittedName>
        <fullName evidence="1">Uncharacterized protein</fullName>
    </submittedName>
</protein>
<evidence type="ECO:0000313" key="1">
    <source>
        <dbReference type="EMBL" id="EFX84038.1"/>
    </source>
</evidence>
<dbReference type="EMBL" id="GL732535">
    <property type="protein sequence ID" value="EFX84038.1"/>
    <property type="molecule type" value="Genomic_DNA"/>
</dbReference>
<dbReference type="KEGG" id="dpx:DAPPUDRAFT_315137"/>
<sequence length="74" mass="8426">MISKHKHALSGSMSMAKIWSSGSILDKINAKKLFMCIYIYIWYLSTPPQQHGYLIKSSSSAQTCTNKLWSLENK</sequence>
<gene>
    <name evidence="1" type="ORF">DAPPUDRAFT_315137</name>
</gene>
<proteinExistence type="predicted"/>
<accession>E9G8V3</accession>
<dbReference type="InParanoid" id="E9G8V3"/>
<keyword evidence="2" id="KW-1185">Reference proteome</keyword>
<evidence type="ECO:0000313" key="2">
    <source>
        <dbReference type="Proteomes" id="UP000000305"/>
    </source>
</evidence>
<organism evidence="1 2">
    <name type="scientific">Daphnia pulex</name>
    <name type="common">Water flea</name>
    <dbReference type="NCBI Taxonomy" id="6669"/>
    <lineage>
        <taxon>Eukaryota</taxon>
        <taxon>Metazoa</taxon>
        <taxon>Ecdysozoa</taxon>
        <taxon>Arthropoda</taxon>
        <taxon>Crustacea</taxon>
        <taxon>Branchiopoda</taxon>
        <taxon>Diplostraca</taxon>
        <taxon>Cladocera</taxon>
        <taxon>Anomopoda</taxon>
        <taxon>Daphniidae</taxon>
        <taxon>Daphnia</taxon>
    </lineage>
</organism>
<dbReference type="HOGENOM" id="CLU_2690311_0_0_1"/>
<dbReference type="Proteomes" id="UP000000305">
    <property type="component" value="Unassembled WGS sequence"/>
</dbReference>
<reference evidence="1 2" key="1">
    <citation type="journal article" date="2011" name="Science">
        <title>The ecoresponsive genome of Daphnia pulex.</title>
        <authorList>
            <person name="Colbourne J.K."/>
            <person name="Pfrender M.E."/>
            <person name="Gilbert D."/>
            <person name="Thomas W.K."/>
            <person name="Tucker A."/>
            <person name="Oakley T.H."/>
            <person name="Tokishita S."/>
            <person name="Aerts A."/>
            <person name="Arnold G.J."/>
            <person name="Basu M.K."/>
            <person name="Bauer D.J."/>
            <person name="Caceres C.E."/>
            <person name="Carmel L."/>
            <person name="Casola C."/>
            <person name="Choi J.H."/>
            <person name="Detter J.C."/>
            <person name="Dong Q."/>
            <person name="Dusheyko S."/>
            <person name="Eads B.D."/>
            <person name="Frohlich T."/>
            <person name="Geiler-Samerotte K.A."/>
            <person name="Gerlach D."/>
            <person name="Hatcher P."/>
            <person name="Jogdeo S."/>
            <person name="Krijgsveld J."/>
            <person name="Kriventseva E.V."/>
            <person name="Kultz D."/>
            <person name="Laforsch C."/>
            <person name="Lindquist E."/>
            <person name="Lopez J."/>
            <person name="Manak J.R."/>
            <person name="Muller J."/>
            <person name="Pangilinan J."/>
            <person name="Patwardhan R.P."/>
            <person name="Pitluck S."/>
            <person name="Pritham E.J."/>
            <person name="Rechtsteiner A."/>
            <person name="Rho M."/>
            <person name="Rogozin I.B."/>
            <person name="Sakarya O."/>
            <person name="Salamov A."/>
            <person name="Schaack S."/>
            <person name="Shapiro H."/>
            <person name="Shiga Y."/>
            <person name="Skalitzky C."/>
            <person name="Smith Z."/>
            <person name="Souvorov A."/>
            <person name="Sung W."/>
            <person name="Tang Z."/>
            <person name="Tsuchiya D."/>
            <person name="Tu H."/>
            <person name="Vos H."/>
            <person name="Wang M."/>
            <person name="Wolf Y.I."/>
            <person name="Yamagata H."/>
            <person name="Yamada T."/>
            <person name="Ye Y."/>
            <person name="Shaw J.R."/>
            <person name="Andrews J."/>
            <person name="Crease T.J."/>
            <person name="Tang H."/>
            <person name="Lucas S.M."/>
            <person name="Robertson H.M."/>
            <person name="Bork P."/>
            <person name="Koonin E.V."/>
            <person name="Zdobnov E.M."/>
            <person name="Grigoriev I.V."/>
            <person name="Lynch M."/>
            <person name="Boore J.L."/>
        </authorList>
    </citation>
    <scope>NUCLEOTIDE SEQUENCE [LARGE SCALE GENOMIC DNA]</scope>
</reference>